<comment type="caution">
    <text evidence="1">The sequence shown here is derived from an EMBL/GenBank/DDBJ whole genome shotgun (WGS) entry which is preliminary data.</text>
</comment>
<dbReference type="EMBL" id="JBHGPK010000001">
    <property type="protein sequence ID" value="MFC2248549.1"/>
    <property type="molecule type" value="Genomic_DNA"/>
</dbReference>
<sequence length="153" mass="16743">MTDVCRMILGADGNGAYGVFATLPGHDARTAGPADNLKWAFRSDWSRIENLHQVGRMSVNAAPNNNRTVTFPALPYIPFVSVRYESTPGTVQDDPWCKGNYVEQAYFSPFRVWVGLDSFRVGFPVGSSQSPASPATPTSALYFVWKIPVVVPA</sequence>
<reference evidence="1 2" key="1">
    <citation type="submission" date="2024-09" db="EMBL/GenBank/DDBJ databases">
        <title>Description of Labrys sedimenti sp. nov., isolated from a diclofenac-degrading enrichment culture, and genome-based reclassification of Labrys portucalensis as a later heterotypic synonym of Labrys neptuniae.</title>
        <authorList>
            <person name="Tancsics A."/>
            <person name="Csepanyi A."/>
        </authorList>
    </citation>
    <scope>NUCLEOTIDE SEQUENCE [LARGE SCALE GENOMIC DNA]</scope>
    <source>
        <strain evidence="1 2">LMG 23412</strain>
    </source>
</reference>
<dbReference type="Proteomes" id="UP001595190">
    <property type="component" value="Unassembled WGS sequence"/>
</dbReference>
<protein>
    <recommendedName>
        <fullName evidence="3">Porin</fullName>
    </recommendedName>
</protein>
<dbReference type="RefSeq" id="WP_394308424.1">
    <property type="nucleotide sequence ID" value="NZ_JBHGPK010000001.1"/>
</dbReference>
<organism evidence="1 2">
    <name type="scientific">Labrys neptuniae</name>
    <dbReference type="NCBI Taxonomy" id="376174"/>
    <lineage>
        <taxon>Bacteria</taxon>
        <taxon>Pseudomonadati</taxon>
        <taxon>Pseudomonadota</taxon>
        <taxon>Alphaproteobacteria</taxon>
        <taxon>Hyphomicrobiales</taxon>
        <taxon>Xanthobacteraceae</taxon>
        <taxon>Labrys</taxon>
    </lineage>
</organism>
<evidence type="ECO:0000313" key="2">
    <source>
        <dbReference type="Proteomes" id="UP001595190"/>
    </source>
</evidence>
<proteinExistence type="predicted"/>
<evidence type="ECO:0008006" key="3">
    <source>
        <dbReference type="Google" id="ProtNLM"/>
    </source>
</evidence>
<accession>A0ABV6Z8Y5</accession>
<gene>
    <name evidence="1" type="ORF">ACETRX_02875</name>
</gene>
<name>A0ABV6Z8Y5_9HYPH</name>
<evidence type="ECO:0000313" key="1">
    <source>
        <dbReference type="EMBL" id="MFC2248549.1"/>
    </source>
</evidence>